<evidence type="ECO:0000313" key="5">
    <source>
        <dbReference type="Proteomes" id="UP000026915"/>
    </source>
</evidence>
<dbReference type="GO" id="GO:0031146">
    <property type="term" value="P:SCF-dependent proteasomal ubiquitin-dependent protein catabolic process"/>
    <property type="evidence" value="ECO:0000318"/>
    <property type="project" value="GO_Central"/>
</dbReference>
<dbReference type="OMA" id="WCDLFIE"/>
<dbReference type="SUPFAM" id="SSF81383">
    <property type="entry name" value="F-box domain"/>
    <property type="match status" value="1"/>
</dbReference>
<dbReference type="AlphaFoldDB" id="A0A061G3B0"/>
<dbReference type="SMART" id="SM00256">
    <property type="entry name" value="FBOX"/>
    <property type="match status" value="1"/>
</dbReference>
<organism evidence="4 5">
    <name type="scientific">Theobroma cacao</name>
    <name type="common">Cacao</name>
    <name type="synonym">Cocoa</name>
    <dbReference type="NCBI Taxonomy" id="3641"/>
    <lineage>
        <taxon>Eukaryota</taxon>
        <taxon>Viridiplantae</taxon>
        <taxon>Streptophyta</taxon>
        <taxon>Embryophyta</taxon>
        <taxon>Tracheophyta</taxon>
        <taxon>Spermatophyta</taxon>
        <taxon>Magnoliopsida</taxon>
        <taxon>eudicotyledons</taxon>
        <taxon>Gunneridae</taxon>
        <taxon>Pentapetalae</taxon>
        <taxon>rosids</taxon>
        <taxon>malvids</taxon>
        <taxon>Malvales</taxon>
        <taxon>Malvaceae</taxon>
        <taxon>Byttnerioideae</taxon>
        <taxon>Theobroma</taxon>
    </lineage>
</organism>
<dbReference type="Proteomes" id="UP000026915">
    <property type="component" value="Chromosome 3"/>
</dbReference>
<reference evidence="4 5" key="1">
    <citation type="journal article" date="2013" name="Genome Biol.">
        <title>The genome sequence of the most widely cultivated cacao type and its use to identify candidate genes regulating pod color.</title>
        <authorList>
            <person name="Motamayor J.C."/>
            <person name="Mockaitis K."/>
            <person name="Schmutz J."/>
            <person name="Haiminen N."/>
            <person name="Iii D.L."/>
            <person name="Cornejo O."/>
            <person name="Findley S.D."/>
            <person name="Zheng P."/>
            <person name="Utro F."/>
            <person name="Royaert S."/>
            <person name="Saski C."/>
            <person name="Jenkins J."/>
            <person name="Podicheti R."/>
            <person name="Zhao M."/>
            <person name="Scheffler B.E."/>
            <person name="Stack J.C."/>
            <person name="Feltus F.A."/>
            <person name="Mustiga G.M."/>
            <person name="Amores F."/>
            <person name="Phillips W."/>
            <person name="Marelli J.P."/>
            <person name="May G.D."/>
            <person name="Shapiro H."/>
            <person name="Ma J."/>
            <person name="Bustamante C.D."/>
            <person name="Schnell R.J."/>
            <person name="Main D."/>
            <person name="Gilbert D."/>
            <person name="Parida L."/>
            <person name="Kuhn D.N."/>
        </authorList>
    </citation>
    <scope>NUCLEOTIDE SEQUENCE [LARGE SCALE GENOMIC DNA]</scope>
    <source>
        <strain evidence="5">cv. Matina 1-6</strain>
    </source>
</reference>
<protein>
    <recommendedName>
        <fullName evidence="1">F-box protein</fullName>
    </recommendedName>
</protein>
<dbReference type="PROSITE" id="PS50181">
    <property type="entry name" value="FBOX"/>
    <property type="match status" value="1"/>
</dbReference>
<keyword evidence="1" id="KW-0539">Nucleus</keyword>
<feature type="region of interest" description="Disordered" evidence="2">
    <location>
        <begin position="106"/>
        <end position="126"/>
    </location>
</feature>
<feature type="domain" description="F-box" evidence="3">
    <location>
        <begin position="1"/>
        <end position="44"/>
    </location>
</feature>
<dbReference type="PANTHER" id="PTHR12874">
    <property type="entry name" value="F-BOX ONLY PROTEIN 48-RELATED"/>
    <property type="match status" value="1"/>
</dbReference>
<gene>
    <name evidence="4" type="ORF">TCM_015471</name>
</gene>
<dbReference type="EMBL" id="CM001881">
    <property type="protein sequence ID" value="EOY23647.1"/>
    <property type="molecule type" value="Genomic_DNA"/>
</dbReference>
<dbReference type="InterPro" id="IPR001810">
    <property type="entry name" value="F-box_dom"/>
</dbReference>
<evidence type="ECO:0000259" key="3">
    <source>
        <dbReference type="PROSITE" id="PS50181"/>
    </source>
</evidence>
<dbReference type="GO" id="GO:0016567">
    <property type="term" value="P:protein ubiquitination"/>
    <property type="evidence" value="ECO:0007669"/>
    <property type="project" value="UniProtKB-UniRule"/>
</dbReference>
<dbReference type="InParanoid" id="A0A061G3B0"/>
<comment type="subunit">
    <text evidence="1">Component of the SCF-type E3 ligase complex.</text>
</comment>
<dbReference type="eggNOG" id="ENOG502RZ7F">
    <property type="taxonomic scope" value="Eukaryota"/>
</dbReference>
<keyword evidence="1" id="KW-0833">Ubl conjugation pathway</keyword>
<name>A0A061G3B0_THECC</name>
<dbReference type="GO" id="GO:0005737">
    <property type="term" value="C:cytoplasm"/>
    <property type="evidence" value="ECO:0000318"/>
    <property type="project" value="GO_Central"/>
</dbReference>
<evidence type="ECO:0000313" key="4">
    <source>
        <dbReference type="EMBL" id="EOY23647.1"/>
    </source>
</evidence>
<dbReference type="STRING" id="3641.A0A061G3B0"/>
<accession>A0A061G3B0</accession>
<sequence>MERLPGDICLKIFCFLDHQNLATAQRVCRKWKVLASDNLLWSELFGQRWGIDQAAFYAPNPIDSRSWKDVYETQDRCDRVGIGLKIIREGGDYFLVHQGEIQRHLGSRRKRKGVKDGPSSSKTELRVEEAMKVEEPSRGILDKILFFLGDLEAASADAKRGRVLL</sequence>
<dbReference type="HOGENOM" id="CLU_144441_0_0_1"/>
<dbReference type="Pfam" id="PF12937">
    <property type="entry name" value="F-box-like"/>
    <property type="match status" value="1"/>
</dbReference>
<evidence type="ECO:0000256" key="1">
    <source>
        <dbReference type="RuleBase" id="RU369085"/>
    </source>
</evidence>
<evidence type="ECO:0000256" key="2">
    <source>
        <dbReference type="SAM" id="MobiDB-lite"/>
    </source>
</evidence>
<dbReference type="Gramene" id="EOY23647">
    <property type="protein sequence ID" value="EOY23647"/>
    <property type="gene ID" value="TCM_015471"/>
</dbReference>
<dbReference type="Gene3D" id="1.20.1280.50">
    <property type="match status" value="1"/>
</dbReference>
<dbReference type="GO" id="GO:0019005">
    <property type="term" value="C:SCF ubiquitin ligase complex"/>
    <property type="evidence" value="ECO:0000318"/>
    <property type="project" value="GO_Central"/>
</dbReference>
<dbReference type="InterPro" id="IPR036047">
    <property type="entry name" value="F-box-like_dom_sf"/>
</dbReference>
<keyword evidence="5" id="KW-1185">Reference proteome</keyword>
<comment type="subcellular location">
    <subcellularLocation>
        <location evidence="1">Nucleus</location>
    </subcellularLocation>
</comment>
<dbReference type="PANTHER" id="PTHR12874:SF26">
    <property type="entry name" value="F-BOX PROTEIN"/>
    <property type="match status" value="1"/>
</dbReference>
<comment type="pathway">
    <text evidence="1">Protein modification; protein ubiquitination.</text>
</comment>
<comment type="function">
    <text evidence="1">Acts as a component of a SCF E3 ubiquitin ligase complexes.</text>
</comment>
<proteinExistence type="predicted"/>
<dbReference type="GO" id="GO:0005634">
    <property type="term" value="C:nucleus"/>
    <property type="evidence" value="ECO:0007669"/>
    <property type="project" value="UniProtKB-SubCell"/>
</dbReference>